<keyword evidence="5" id="KW-1133">Transmembrane helix</keyword>
<dbReference type="InterPro" id="IPR036938">
    <property type="entry name" value="PAP2/HPO_sf"/>
</dbReference>
<keyword evidence="9" id="KW-0418">Kinase</keyword>
<evidence type="ECO:0000256" key="1">
    <source>
        <dbReference type="ARBA" id="ARBA00004651"/>
    </source>
</evidence>
<protein>
    <submittedName>
        <fullName evidence="9">Bifunctional phosphatase PAP2/diacylglycerol kinase family protein</fullName>
    </submittedName>
</protein>
<dbReference type="GO" id="GO:0016301">
    <property type="term" value="F:kinase activity"/>
    <property type="evidence" value="ECO:0007669"/>
    <property type="project" value="UniProtKB-KW"/>
</dbReference>
<comment type="caution">
    <text evidence="9">The sequence shown here is derived from an EMBL/GenBank/DDBJ whole genome shotgun (WGS) entry which is preliminary data.</text>
</comment>
<sequence length="499" mass="53450">MIEKLHAATEAVIELDQALVRRSASLPRSKADRALKSLSRAANHGVLWFAVAGLLAVRKGPTRRAAARGVVAIAGTSPTVNLAMKLLLPRRRPAAELMPPRRRLSSPPTSSSFPSGHAASAAAFTTAVAMESPLVGAAIAPLAAAVAYSRVHTGVHWGSDVVAGAAVGTGIALATRRWWPVHPDEPAEVRPDVEAAALDEGRGLLVLVNPNSGIDGEDPSEQVRSVWPNARIVNPKEGMDLIEQIDKEISDSVDEVKALGVAGGDGSVAAMASVAARKKLPLAVIPAGTLNHFARDIGVEGILDVDDAVREGHAVGVDLATVKVDGQPKRWFINTASLGGYPDMVSLREKWQGKWGKWPAAAVALVRVLHQAQPLEVRINGKKHKVWLLFVGNGPYRPRGFAPTRRPRLDDGLLDIRYVRADIKWSRMRFVASALAGALHRSRTYVQQERPNLVVEVLGPAVAIATDGEVGPEGNRFRFAAHEAALHAYREEHGRNNLT</sequence>
<reference evidence="10" key="1">
    <citation type="journal article" date="2019" name="Int. J. Syst. Evol. Microbiol.">
        <title>The Global Catalogue of Microorganisms (GCM) 10K type strain sequencing project: providing services to taxonomists for standard genome sequencing and annotation.</title>
        <authorList>
            <consortium name="The Broad Institute Genomics Platform"/>
            <consortium name="The Broad Institute Genome Sequencing Center for Infectious Disease"/>
            <person name="Wu L."/>
            <person name="Ma J."/>
        </authorList>
    </citation>
    <scope>NUCLEOTIDE SEQUENCE [LARGE SCALE GENOMIC DNA]</scope>
    <source>
        <strain evidence="10">JCM 17342</strain>
    </source>
</reference>
<feature type="domain" description="DAGKc" evidence="8">
    <location>
        <begin position="199"/>
        <end position="326"/>
    </location>
</feature>
<feature type="compositionally biased region" description="Low complexity" evidence="7">
    <location>
        <begin position="105"/>
        <end position="116"/>
    </location>
</feature>
<keyword evidence="10" id="KW-1185">Reference proteome</keyword>
<comment type="subcellular location">
    <subcellularLocation>
        <location evidence="1">Cell membrane</location>
        <topology evidence="1">Multi-pass membrane protein</topology>
    </subcellularLocation>
</comment>
<evidence type="ECO:0000256" key="6">
    <source>
        <dbReference type="ARBA" id="ARBA00023136"/>
    </source>
</evidence>
<evidence type="ECO:0000256" key="2">
    <source>
        <dbReference type="ARBA" id="ARBA00022475"/>
    </source>
</evidence>
<dbReference type="InterPro" id="IPR001206">
    <property type="entry name" value="Diacylglycerol_kinase_cat_dom"/>
</dbReference>
<dbReference type="EMBL" id="BAABAL010000026">
    <property type="protein sequence ID" value="GAA4034655.1"/>
    <property type="molecule type" value="Genomic_DNA"/>
</dbReference>
<evidence type="ECO:0000313" key="10">
    <source>
        <dbReference type="Proteomes" id="UP001501747"/>
    </source>
</evidence>
<evidence type="ECO:0000256" key="3">
    <source>
        <dbReference type="ARBA" id="ARBA00022692"/>
    </source>
</evidence>
<evidence type="ECO:0000256" key="7">
    <source>
        <dbReference type="SAM" id="MobiDB-lite"/>
    </source>
</evidence>
<evidence type="ECO:0000256" key="5">
    <source>
        <dbReference type="ARBA" id="ARBA00022989"/>
    </source>
</evidence>
<dbReference type="Gene3D" id="2.60.200.40">
    <property type="match status" value="1"/>
</dbReference>
<dbReference type="RefSeq" id="WP_344884995.1">
    <property type="nucleotide sequence ID" value="NZ_BAABAL010000026.1"/>
</dbReference>
<dbReference type="PANTHER" id="PTHR14969">
    <property type="entry name" value="SPHINGOSINE-1-PHOSPHATE PHOSPHOHYDROLASE"/>
    <property type="match status" value="1"/>
</dbReference>
<dbReference type="Pfam" id="PF01569">
    <property type="entry name" value="PAP2"/>
    <property type="match status" value="1"/>
</dbReference>
<keyword evidence="6" id="KW-0472">Membrane</keyword>
<dbReference type="InterPro" id="IPR017438">
    <property type="entry name" value="ATP-NAD_kinase_N"/>
</dbReference>
<dbReference type="Proteomes" id="UP001501747">
    <property type="component" value="Unassembled WGS sequence"/>
</dbReference>
<dbReference type="Pfam" id="PF00781">
    <property type="entry name" value="DAGK_cat"/>
    <property type="match status" value="1"/>
</dbReference>
<evidence type="ECO:0000313" key="9">
    <source>
        <dbReference type="EMBL" id="GAA4034655.1"/>
    </source>
</evidence>
<feature type="region of interest" description="Disordered" evidence="7">
    <location>
        <begin position="97"/>
        <end position="116"/>
    </location>
</feature>
<evidence type="ECO:0000256" key="4">
    <source>
        <dbReference type="ARBA" id="ARBA00022801"/>
    </source>
</evidence>
<accession>A0ABP7U267</accession>
<dbReference type="CDD" id="cd01610">
    <property type="entry name" value="PAP2_like"/>
    <property type="match status" value="1"/>
</dbReference>
<gene>
    <name evidence="9" type="ORF">GCM10022247_69910</name>
</gene>
<dbReference type="PROSITE" id="PS50146">
    <property type="entry name" value="DAGK"/>
    <property type="match status" value="1"/>
</dbReference>
<keyword evidence="4" id="KW-0378">Hydrolase</keyword>
<name>A0ABP7U267_9PSEU</name>
<dbReference type="PANTHER" id="PTHR14969:SF62">
    <property type="entry name" value="DECAPRENYLPHOSPHORYL-5-PHOSPHORIBOSE PHOSPHATASE RV3807C-RELATED"/>
    <property type="match status" value="1"/>
</dbReference>
<dbReference type="Gene3D" id="1.20.144.10">
    <property type="entry name" value="Phosphatidic acid phosphatase type 2/haloperoxidase"/>
    <property type="match status" value="1"/>
</dbReference>
<proteinExistence type="predicted"/>
<dbReference type="InterPro" id="IPR000326">
    <property type="entry name" value="PAP2/HPO"/>
</dbReference>
<evidence type="ECO:0000259" key="8">
    <source>
        <dbReference type="PROSITE" id="PS50146"/>
    </source>
</evidence>
<keyword evidence="2" id="KW-1003">Cell membrane</keyword>
<dbReference type="Gene3D" id="3.40.50.10330">
    <property type="entry name" value="Probable inorganic polyphosphate/atp-NAD kinase, domain 1"/>
    <property type="match status" value="1"/>
</dbReference>
<dbReference type="SMART" id="SM00046">
    <property type="entry name" value="DAGKc"/>
    <property type="match status" value="1"/>
</dbReference>
<keyword evidence="3" id="KW-0812">Transmembrane</keyword>
<keyword evidence="9" id="KW-0808">Transferase</keyword>
<dbReference type="SUPFAM" id="SSF111331">
    <property type="entry name" value="NAD kinase/diacylglycerol kinase-like"/>
    <property type="match status" value="1"/>
</dbReference>
<organism evidence="9 10">
    <name type="scientific">Allokutzneria multivorans</name>
    <dbReference type="NCBI Taxonomy" id="1142134"/>
    <lineage>
        <taxon>Bacteria</taxon>
        <taxon>Bacillati</taxon>
        <taxon>Actinomycetota</taxon>
        <taxon>Actinomycetes</taxon>
        <taxon>Pseudonocardiales</taxon>
        <taxon>Pseudonocardiaceae</taxon>
        <taxon>Allokutzneria</taxon>
    </lineage>
</organism>
<dbReference type="InterPro" id="IPR016064">
    <property type="entry name" value="NAD/diacylglycerol_kinase_sf"/>
</dbReference>
<dbReference type="SUPFAM" id="SSF48317">
    <property type="entry name" value="Acid phosphatase/Vanadium-dependent haloperoxidase"/>
    <property type="match status" value="1"/>
</dbReference>
<dbReference type="SMART" id="SM00014">
    <property type="entry name" value="acidPPc"/>
    <property type="match status" value="1"/>
</dbReference>